<dbReference type="EMBL" id="CP031264">
    <property type="protein sequence ID" value="AXI81058.1"/>
    <property type="molecule type" value="Genomic_DNA"/>
</dbReference>
<gene>
    <name evidence="2" type="ORF">C7M71_000525</name>
</gene>
<organism evidence="2 3">
    <name type="scientific">Peterkaempfera bronchialis</name>
    <dbReference type="NCBI Taxonomy" id="2126346"/>
    <lineage>
        <taxon>Bacteria</taxon>
        <taxon>Bacillati</taxon>
        <taxon>Actinomycetota</taxon>
        <taxon>Actinomycetes</taxon>
        <taxon>Kitasatosporales</taxon>
        <taxon>Streptomycetaceae</taxon>
        <taxon>Peterkaempfera</taxon>
    </lineage>
</organism>
<dbReference type="CDD" id="cd06558">
    <property type="entry name" value="crotonase-like"/>
    <property type="match status" value="1"/>
</dbReference>
<dbReference type="Proteomes" id="UP000249340">
    <property type="component" value="Chromosome"/>
</dbReference>
<comment type="similarity">
    <text evidence="1">Belongs to the enoyl-CoA hydratase/isomerase family.</text>
</comment>
<dbReference type="GO" id="GO:0003824">
    <property type="term" value="F:catalytic activity"/>
    <property type="evidence" value="ECO:0007669"/>
    <property type="project" value="UniProtKB-ARBA"/>
</dbReference>
<evidence type="ECO:0000313" key="2">
    <source>
        <dbReference type="EMBL" id="AXI81058.1"/>
    </source>
</evidence>
<dbReference type="OrthoDB" id="3473569at2"/>
<accession>A0A345T503</accession>
<keyword evidence="3" id="KW-1185">Reference proteome</keyword>
<dbReference type="Gene3D" id="3.90.226.10">
    <property type="entry name" value="2-enoyl-CoA Hydratase, Chain A, domain 1"/>
    <property type="match status" value="1"/>
</dbReference>
<sequence>MRYEGPVAVVTLNRPQVLNAMTAEMAAAYADALRTADADPAVRAIVVTGAGRGFCAGADLSMLAQGPEAIRAFVPPAEDLPDLALRLGTPVVAAVNGPVAGIGFAYMLGSDIRFAARDARISTTFARLGLVAEYGLSWLLPRIVGMPWALELLLSGRTVDAEEAVRLGLVHHVTEPGETLDRALEYARELAANCSPASMAAIKAQVYADQERGRGAALRDTLALMDASFDGPDLAEALAARVQRRPPVFPERKPGPAAG</sequence>
<dbReference type="InterPro" id="IPR029045">
    <property type="entry name" value="ClpP/crotonase-like_dom_sf"/>
</dbReference>
<evidence type="ECO:0000313" key="3">
    <source>
        <dbReference type="Proteomes" id="UP000249340"/>
    </source>
</evidence>
<dbReference type="AlphaFoldDB" id="A0A345T503"/>
<dbReference type="KEGG" id="stri:C7M71_000525"/>
<dbReference type="SUPFAM" id="SSF52096">
    <property type="entry name" value="ClpP/crotonase"/>
    <property type="match status" value="1"/>
</dbReference>
<name>A0A345T503_9ACTN</name>
<protein>
    <submittedName>
        <fullName evidence="2">Enoyl-CoA hydratase</fullName>
    </submittedName>
</protein>
<dbReference type="Pfam" id="PF00378">
    <property type="entry name" value="ECH_1"/>
    <property type="match status" value="1"/>
</dbReference>
<reference evidence="3" key="1">
    <citation type="submission" date="2018-07" db="EMBL/GenBank/DDBJ databases">
        <title>Streptacidiphilus bronchialis DSM 106435 chromosome.</title>
        <authorList>
            <person name="Batra D."/>
            <person name="Gulvik C.A."/>
        </authorList>
    </citation>
    <scope>NUCLEOTIDE SEQUENCE [LARGE SCALE GENOMIC DNA]</scope>
    <source>
        <strain evidence="3">DSM 106435</strain>
    </source>
</reference>
<dbReference type="PANTHER" id="PTHR43802">
    <property type="entry name" value="ENOYL-COA HYDRATASE"/>
    <property type="match status" value="1"/>
</dbReference>
<proteinExistence type="inferred from homology"/>
<dbReference type="InterPro" id="IPR001753">
    <property type="entry name" value="Enoyl-CoA_hydra/iso"/>
</dbReference>
<evidence type="ECO:0000256" key="1">
    <source>
        <dbReference type="ARBA" id="ARBA00005254"/>
    </source>
</evidence>
<dbReference type="PANTHER" id="PTHR43802:SF1">
    <property type="entry name" value="IP11341P-RELATED"/>
    <property type="match status" value="1"/>
</dbReference>